<feature type="transmembrane region" description="Helical" evidence="7">
    <location>
        <begin position="515"/>
        <end position="535"/>
    </location>
</feature>
<dbReference type="SUPFAM" id="SSF53822">
    <property type="entry name" value="Periplasmic binding protein-like I"/>
    <property type="match status" value="1"/>
</dbReference>
<feature type="region of interest" description="Disordered" evidence="6">
    <location>
        <begin position="693"/>
        <end position="718"/>
    </location>
</feature>
<keyword evidence="5" id="KW-0325">Glycoprotein</keyword>
<dbReference type="Pfam" id="PF00003">
    <property type="entry name" value="7tm_3"/>
    <property type="match status" value="1"/>
</dbReference>
<keyword evidence="10" id="KW-1185">Reference proteome</keyword>
<dbReference type="GO" id="GO:0016020">
    <property type="term" value="C:membrane"/>
    <property type="evidence" value="ECO:0007669"/>
    <property type="project" value="UniProtKB-SubCell"/>
</dbReference>
<feature type="compositionally biased region" description="Polar residues" evidence="6">
    <location>
        <begin position="776"/>
        <end position="795"/>
    </location>
</feature>
<evidence type="ECO:0000256" key="2">
    <source>
        <dbReference type="ARBA" id="ARBA00022692"/>
    </source>
</evidence>
<keyword evidence="2 7" id="KW-0812">Transmembrane</keyword>
<dbReference type="Gene3D" id="3.40.50.2300">
    <property type="match status" value="2"/>
</dbReference>
<evidence type="ECO:0000256" key="3">
    <source>
        <dbReference type="ARBA" id="ARBA00022989"/>
    </source>
</evidence>
<feature type="domain" description="G-protein coupled receptors family 3 profile" evidence="8">
    <location>
        <begin position="321"/>
        <end position="572"/>
    </location>
</feature>
<feature type="transmembrane region" description="Helical" evidence="7">
    <location>
        <begin position="321"/>
        <end position="345"/>
    </location>
</feature>
<dbReference type="PROSITE" id="PS50259">
    <property type="entry name" value="G_PROTEIN_RECEP_F3_4"/>
    <property type="match status" value="1"/>
</dbReference>
<organism evidence="9 10">
    <name type="scientific">Allomyces macrogynus (strain ATCC 38327)</name>
    <name type="common">Allomyces javanicus var. macrogynus</name>
    <dbReference type="NCBI Taxonomy" id="578462"/>
    <lineage>
        <taxon>Eukaryota</taxon>
        <taxon>Fungi</taxon>
        <taxon>Fungi incertae sedis</taxon>
        <taxon>Blastocladiomycota</taxon>
        <taxon>Blastocladiomycetes</taxon>
        <taxon>Blastocladiales</taxon>
        <taxon>Blastocladiaceae</taxon>
        <taxon>Allomyces</taxon>
    </lineage>
</organism>
<comment type="subcellular location">
    <subcellularLocation>
        <location evidence="1">Membrane</location>
        <topology evidence="1">Multi-pass membrane protein</topology>
    </subcellularLocation>
</comment>
<feature type="transmembrane region" description="Helical" evidence="7">
    <location>
        <begin position="357"/>
        <end position="376"/>
    </location>
</feature>
<keyword evidence="4 7" id="KW-0472">Membrane</keyword>
<dbReference type="InterPro" id="IPR017978">
    <property type="entry name" value="GPCR_3_C"/>
</dbReference>
<dbReference type="InterPro" id="IPR050726">
    <property type="entry name" value="mGluR"/>
</dbReference>
<dbReference type="STRING" id="578462.A0A0L0TE54"/>
<reference evidence="9 10" key="1">
    <citation type="submission" date="2009-11" db="EMBL/GenBank/DDBJ databases">
        <title>Annotation of Allomyces macrogynus ATCC 38327.</title>
        <authorList>
            <consortium name="The Broad Institute Genome Sequencing Platform"/>
            <person name="Russ C."/>
            <person name="Cuomo C."/>
            <person name="Burger G."/>
            <person name="Gray M.W."/>
            <person name="Holland P.W.H."/>
            <person name="King N."/>
            <person name="Lang F.B.F."/>
            <person name="Roger A.J."/>
            <person name="Ruiz-Trillo I."/>
            <person name="Young S.K."/>
            <person name="Zeng Q."/>
            <person name="Gargeya S."/>
            <person name="Fitzgerald M."/>
            <person name="Haas B."/>
            <person name="Abouelleil A."/>
            <person name="Alvarado L."/>
            <person name="Arachchi H.M."/>
            <person name="Berlin A."/>
            <person name="Chapman S.B."/>
            <person name="Gearin G."/>
            <person name="Goldberg J."/>
            <person name="Griggs A."/>
            <person name="Gujja S."/>
            <person name="Hansen M."/>
            <person name="Heiman D."/>
            <person name="Howarth C."/>
            <person name="Larimer J."/>
            <person name="Lui A."/>
            <person name="MacDonald P.J.P."/>
            <person name="McCowen C."/>
            <person name="Montmayeur A."/>
            <person name="Murphy C."/>
            <person name="Neiman D."/>
            <person name="Pearson M."/>
            <person name="Priest M."/>
            <person name="Roberts A."/>
            <person name="Saif S."/>
            <person name="Shea T."/>
            <person name="Sisk P."/>
            <person name="Stolte C."/>
            <person name="Sykes S."/>
            <person name="Wortman J."/>
            <person name="Nusbaum C."/>
            <person name="Birren B."/>
        </authorList>
    </citation>
    <scope>NUCLEOTIDE SEQUENCE [LARGE SCALE GENOMIC DNA]</scope>
    <source>
        <strain evidence="9 10">ATCC 38327</strain>
    </source>
</reference>
<feature type="region of interest" description="Disordered" evidence="6">
    <location>
        <begin position="768"/>
        <end position="795"/>
    </location>
</feature>
<dbReference type="Pfam" id="PF13407">
    <property type="entry name" value="Peripla_BP_4"/>
    <property type="match status" value="1"/>
</dbReference>
<protein>
    <recommendedName>
        <fullName evidence="8">G-protein coupled receptors family 3 profile domain-containing protein</fullName>
    </recommendedName>
</protein>
<proteinExistence type="predicted"/>
<evidence type="ECO:0000313" key="10">
    <source>
        <dbReference type="Proteomes" id="UP000054350"/>
    </source>
</evidence>
<name>A0A0L0TE54_ALLM3</name>
<dbReference type="EMBL" id="GG745384">
    <property type="protein sequence ID" value="KNE72869.1"/>
    <property type="molecule type" value="Genomic_DNA"/>
</dbReference>
<evidence type="ECO:0000256" key="4">
    <source>
        <dbReference type="ARBA" id="ARBA00023136"/>
    </source>
</evidence>
<feature type="transmembrane region" description="Helical" evidence="7">
    <location>
        <begin position="541"/>
        <end position="565"/>
    </location>
</feature>
<accession>A0A0L0TE54</accession>
<evidence type="ECO:0000256" key="7">
    <source>
        <dbReference type="SAM" id="Phobius"/>
    </source>
</evidence>
<dbReference type="InterPro" id="IPR028082">
    <property type="entry name" value="Peripla_BP_I"/>
</dbReference>
<dbReference type="OrthoDB" id="5597995at2759"/>
<evidence type="ECO:0000256" key="1">
    <source>
        <dbReference type="ARBA" id="ARBA00004141"/>
    </source>
</evidence>
<dbReference type="PRINTS" id="PR01176">
    <property type="entry name" value="GABABRECEPTR"/>
</dbReference>
<evidence type="ECO:0000256" key="6">
    <source>
        <dbReference type="SAM" id="MobiDB-lite"/>
    </source>
</evidence>
<evidence type="ECO:0000313" key="9">
    <source>
        <dbReference type="EMBL" id="KNE72869.1"/>
    </source>
</evidence>
<feature type="transmembrane region" description="Helical" evidence="7">
    <location>
        <begin position="382"/>
        <end position="406"/>
    </location>
</feature>
<dbReference type="Proteomes" id="UP000054350">
    <property type="component" value="Unassembled WGS sequence"/>
</dbReference>
<keyword evidence="3 7" id="KW-1133">Transmembrane helix</keyword>
<evidence type="ECO:0000256" key="5">
    <source>
        <dbReference type="ARBA" id="ARBA00023180"/>
    </source>
</evidence>
<dbReference type="VEuPathDB" id="FungiDB:AMAG_16969"/>
<sequence length="795" mass="81804">MQISTAISQGISALVLPVPSTASGQNFPALIDAAATANIPVMTWATGQVRGSDKVQAGRALLHIGQNETVSGQLVGARLNALMPADSQVLCLTQELGNEDMPLKCAGIQAALTNGRTVALAGPTVAGSPLQPLTLGISVRNTLQSQNDIQAALAAFPQVSAIIYPTVEAAGMVMNALAGVSAARAASIVAVAGYGMSTDVADLIRVGKIAFTVNEQPYLQGYLAVASLSLWLTEGYVLQNPLLETGPVIVDQSNLAQAVCNADATRDPGVECPPCPTKCTINGICLDSGACACKSGWLLGPALDCQLRDPGLQYIASNSGVAIAFMSLSVLGMLVAVGLSVFLFIYRANPIVKATSWTISVGMQIGILIVLASIFVNVGAPTATSCVVMPFVLSIGFSTVLGLLVAKTRRIFVLFNSIKLKGLKVSDLKVMVWGLAMVSVNVILCIIWAVIDPPRPTNQFISEGVTNVVCASSNPATGTAIGGVLIAYNVLLILAGTVIAFITRGVQAKFNESRQIGGVMYNLIALAAIGVPLLLSSSSNVTLSFAVESVIVFLGAMSTEGILFGPKVMGIINEKTGSGDQSISKIMMPKWSQAPDAGGKTARKRAVTRGLLDTTDTTTTVKATMDTLTLRTGVRIVRGKLDAVTAMWFNGVVLLFSDPKLAMLNVVDMDRPGHVGYSVDLTQALVASVASEGHGSQVGSSASPIGTASADSTGSGSGAPAASGILKITTPSNDKIFIQMPTGAAMALWSGTLDKICGYSAISSRGASAAKRPANDSASAQGSNVIKASAAQSDS</sequence>
<dbReference type="eggNOG" id="KOG1056">
    <property type="taxonomic scope" value="Eukaryota"/>
</dbReference>
<dbReference type="AlphaFoldDB" id="A0A0L0TE54"/>
<feature type="transmembrane region" description="Helical" evidence="7">
    <location>
        <begin position="481"/>
        <end position="503"/>
    </location>
</feature>
<feature type="transmembrane region" description="Helical" evidence="7">
    <location>
        <begin position="427"/>
        <end position="451"/>
    </location>
</feature>
<dbReference type="GO" id="GO:0004930">
    <property type="term" value="F:G protein-coupled receptor activity"/>
    <property type="evidence" value="ECO:0007669"/>
    <property type="project" value="InterPro"/>
</dbReference>
<dbReference type="InterPro" id="IPR025997">
    <property type="entry name" value="SBP_2_dom"/>
</dbReference>
<evidence type="ECO:0000259" key="8">
    <source>
        <dbReference type="PROSITE" id="PS50259"/>
    </source>
</evidence>
<feature type="compositionally biased region" description="Low complexity" evidence="6">
    <location>
        <begin position="706"/>
        <end position="718"/>
    </location>
</feature>
<reference evidence="10" key="2">
    <citation type="submission" date="2009-11" db="EMBL/GenBank/DDBJ databases">
        <title>The Genome Sequence of Allomyces macrogynus strain ATCC 38327.</title>
        <authorList>
            <consortium name="The Broad Institute Genome Sequencing Platform"/>
            <person name="Russ C."/>
            <person name="Cuomo C."/>
            <person name="Shea T."/>
            <person name="Young S.K."/>
            <person name="Zeng Q."/>
            <person name="Koehrsen M."/>
            <person name="Haas B."/>
            <person name="Borodovsky M."/>
            <person name="Guigo R."/>
            <person name="Alvarado L."/>
            <person name="Berlin A."/>
            <person name="Borenstein D."/>
            <person name="Chen Z."/>
            <person name="Engels R."/>
            <person name="Freedman E."/>
            <person name="Gellesch M."/>
            <person name="Goldberg J."/>
            <person name="Griggs A."/>
            <person name="Gujja S."/>
            <person name="Heiman D."/>
            <person name="Hepburn T."/>
            <person name="Howarth C."/>
            <person name="Jen D."/>
            <person name="Larson L."/>
            <person name="Lewis B."/>
            <person name="Mehta T."/>
            <person name="Park D."/>
            <person name="Pearson M."/>
            <person name="Roberts A."/>
            <person name="Saif S."/>
            <person name="Shenoy N."/>
            <person name="Sisk P."/>
            <person name="Stolte C."/>
            <person name="Sykes S."/>
            <person name="Walk T."/>
            <person name="White J."/>
            <person name="Yandava C."/>
            <person name="Burger G."/>
            <person name="Gray M.W."/>
            <person name="Holland P.W.H."/>
            <person name="King N."/>
            <person name="Lang F.B.F."/>
            <person name="Roger A.J."/>
            <person name="Ruiz-Trillo I."/>
            <person name="Lander E."/>
            <person name="Nusbaum C."/>
        </authorList>
    </citation>
    <scope>NUCLEOTIDE SEQUENCE [LARGE SCALE GENOMIC DNA]</scope>
    <source>
        <strain evidence="10">ATCC 38327</strain>
    </source>
</reference>
<dbReference type="PANTHER" id="PTHR24060">
    <property type="entry name" value="METABOTROPIC GLUTAMATE RECEPTOR"/>
    <property type="match status" value="1"/>
</dbReference>
<gene>
    <name evidence="9" type="ORF">AMAG_16969</name>
</gene>
<dbReference type="CDD" id="cd15047">
    <property type="entry name" value="7tmC_GABA-B-like"/>
    <property type="match status" value="1"/>
</dbReference>